<comment type="caution">
    <text evidence="6">The sequence shown here is derived from an EMBL/GenBank/DDBJ whole genome shotgun (WGS) entry which is preliminary data.</text>
</comment>
<reference evidence="6 7" key="1">
    <citation type="submission" date="2024-02" db="EMBL/GenBank/DDBJ databases">
        <title>De novo assembly and annotation of 12 fungi associated with fruit tree decline syndrome in Ontario, Canada.</title>
        <authorList>
            <person name="Sulman M."/>
            <person name="Ellouze W."/>
            <person name="Ilyukhin E."/>
        </authorList>
    </citation>
    <scope>NUCLEOTIDE SEQUENCE [LARGE SCALE GENOMIC DNA]</scope>
    <source>
        <strain evidence="6 7">M1-105</strain>
    </source>
</reference>
<dbReference type="InterPro" id="IPR001128">
    <property type="entry name" value="Cyt_P450"/>
</dbReference>
<dbReference type="Pfam" id="PF00067">
    <property type="entry name" value="p450"/>
    <property type="match status" value="1"/>
</dbReference>
<evidence type="ECO:0008006" key="8">
    <source>
        <dbReference type="Google" id="ProtNLM"/>
    </source>
</evidence>
<accession>A0ABR3SNL5</accession>
<keyword evidence="4" id="KW-0408">Iron</keyword>
<dbReference type="Proteomes" id="UP001521116">
    <property type="component" value="Unassembled WGS sequence"/>
</dbReference>
<sequence>MQYGNEWRRMRKMIHQYFMEPMCEKEHIRLQNAEATQMMHDFLVAPQHHMQHPKRYSNSITNSLVFGIRTKTHRSDYMIRLFDLMTQWSEIMEFGATPPVDSFPILKMVPERIFGNWKSRAIRVGKLMTDLYTEVLDEVVKRRSSGLNRGSFMDRVLDEQEKNDLSPSKLFFLGGVLMEGGSDTSSSLILAMIRAMIEYPEVQKR</sequence>
<dbReference type="EMBL" id="JAJVDC020000091">
    <property type="protein sequence ID" value="KAL1625633.1"/>
    <property type="molecule type" value="Genomic_DNA"/>
</dbReference>
<keyword evidence="7" id="KW-1185">Reference proteome</keyword>
<evidence type="ECO:0000256" key="5">
    <source>
        <dbReference type="ARBA" id="ARBA00023033"/>
    </source>
</evidence>
<keyword evidence="3" id="KW-0560">Oxidoreductase</keyword>
<evidence type="ECO:0000313" key="7">
    <source>
        <dbReference type="Proteomes" id="UP001521116"/>
    </source>
</evidence>
<organism evidence="6 7">
    <name type="scientific">Neofusicoccum ribis</name>
    <dbReference type="NCBI Taxonomy" id="45134"/>
    <lineage>
        <taxon>Eukaryota</taxon>
        <taxon>Fungi</taxon>
        <taxon>Dikarya</taxon>
        <taxon>Ascomycota</taxon>
        <taxon>Pezizomycotina</taxon>
        <taxon>Dothideomycetes</taxon>
        <taxon>Dothideomycetes incertae sedis</taxon>
        <taxon>Botryosphaeriales</taxon>
        <taxon>Botryosphaeriaceae</taxon>
        <taxon>Neofusicoccum</taxon>
    </lineage>
</organism>
<keyword evidence="2" id="KW-0479">Metal-binding</keyword>
<evidence type="ECO:0000256" key="2">
    <source>
        <dbReference type="ARBA" id="ARBA00022723"/>
    </source>
</evidence>
<dbReference type="SUPFAM" id="SSF48264">
    <property type="entry name" value="Cytochrome P450"/>
    <property type="match status" value="1"/>
</dbReference>
<protein>
    <recommendedName>
        <fullName evidence="8">Cytochrome P450</fullName>
    </recommendedName>
</protein>
<comment type="similarity">
    <text evidence="1">Belongs to the cytochrome P450 family.</text>
</comment>
<dbReference type="InterPro" id="IPR036396">
    <property type="entry name" value="Cyt_P450_sf"/>
</dbReference>
<name>A0ABR3SNL5_9PEZI</name>
<keyword evidence="5" id="KW-0503">Monooxygenase</keyword>
<dbReference type="InterPro" id="IPR050364">
    <property type="entry name" value="Cytochrome_P450_fung"/>
</dbReference>
<dbReference type="PANTHER" id="PTHR46300:SF2">
    <property type="entry name" value="CYTOCHROME P450 MONOOXYGENASE ALNH-RELATED"/>
    <property type="match status" value="1"/>
</dbReference>
<proteinExistence type="inferred from homology"/>
<dbReference type="PANTHER" id="PTHR46300">
    <property type="entry name" value="P450, PUTATIVE (EUROFUNG)-RELATED-RELATED"/>
    <property type="match status" value="1"/>
</dbReference>
<dbReference type="Gene3D" id="1.10.630.10">
    <property type="entry name" value="Cytochrome P450"/>
    <property type="match status" value="1"/>
</dbReference>
<evidence type="ECO:0000256" key="3">
    <source>
        <dbReference type="ARBA" id="ARBA00023002"/>
    </source>
</evidence>
<evidence type="ECO:0000313" key="6">
    <source>
        <dbReference type="EMBL" id="KAL1625633.1"/>
    </source>
</evidence>
<gene>
    <name evidence="6" type="ORF">SLS56_007217</name>
</gene>
<evidence type="ECO:0000256" key="4">
    <source>
        <dbReference type="ARBA" id="ARBA00023004"/>
    </source>
</evidence>
<evidence type="ECO:0000256" key="1">
    <source>
        <dbReference type="ARBA" id="ARBA00010617"/>
    </source>
</evidence>